<evidence type="ECO:0000313" key="2">
    <source>
        <dbReference type="EMBL" id="QJB01618.1"/>
    </source>
</evidence>
<sequence length="121" mass="14381">MGIEKKSSLDINKDIKRKAELWDEIVAMNLTIGDPTPSGIWFGVNHWRIAFSSLHQEVLNECQKRYRFEKKLELITQWYQDHVEYERPDHPQYLKADSNELMELGMLLELPIMKYAEVRDS</sequence>
<dbReference type="EMBL" id="MT143629">
    <property type="protein sequence ID" value="QJA99101.1"/>
    <property type="molecule type" value="Genomic_DNA"/>
</dbReference>
<organism evidence="2">
    <name type="scientific">viral metagenome</name>
    <dbReference type="NCBI Taxonomy" id="1070528"/>
    <lineage>
        <taxon>unclassified sequences</taxon>
        <taxon>metagenomes</taxon>
        <taxon>organismal metagenomes</taxon>
    </lineage>
</organism>
<accession>A0A6M3M2E7</accession>
<evidence type="ECO:0000313" key="1">
    <source>
        <dbReference type="EMBL" id="QJA99101.1"/>
    </source>
</evidence>
<dbReference type="AlphaFoldDB" id="A0A6M3M2E7"/>
<proteinExistence type="predicted"/>
<dbReference type="EMBL" id="MT143719">
    <property type="protein sequence ID" value="QJB01618.1"/>
    <property type="molecule type" value="Genomic_DNA"/>
</dbReference>
<protein>
    <submittedName>
        <fullName evidence="2">Uncharacterized protein</fullName>
    </submittedName>
</protein>
<reference evidence="2" key="1">
    <citation type="submission" date="2020-03" db="EMBL/GenBank/DDBJ databases">
        <title>The deep terrestrial virosphere.</title>
        <authorList>
            <person name="Holmfeldt K."/>
            <person name="Nilsson E."/>
            <person name="Simone D."/>
            <person name="Lopez-Fernandez M."/>
            <person name="Wu X."/>
            <person name="de Brujin I."/>
            <person name="Lundin D."/>
            <person name="Andersson A."/>
            <person name="Bertilsson S."/>
            <person name="Dopson M."/>
        </authorList>
    </citation>
    <scope>NUCLEOTIDE SEQUENCE</scope>
    <source>
        <strain evidence="1">MM171A01319</strain>
        <strain evidence="2">MM171B02265</strain>
    </source>
</reference>
<name>A0A6M3M2E7_9ZZZZ</name>
<gene>
    <name evidence="1" type="ORF">MM171A01319_0004</name>
    <name evidence="2" type="ORF">MM171B02265_0005</name>
</gene>